<feature type="transmembrane region" description="Helical" evidence="5">
    <location>
        <begin position="361"/>
        <end position="379"/>
    </location>
</feature>
<evidence type="ECO:0000313" key="7">
    <source>
        <dbReference type="Proteomes" id="UP000085678"/>
    </source>
</evidence>
<evidence type="ECO:0000256" key="5">
    <source>
        <dbReference type="SAM" id="Phobius"/>
    </source>
</evidence>
<dbReference type="Pfam" id="PF00083">
    <property type="entry name" value="Sugar_tr"/>
    <property type="match status" value="1"/>
</dbReference>
<feature type="transmembrane region" description="Helical" evidence="5">
    <location>
        <begin position="20"/>
        <end position="41"/>
    </location>
</feature>
<evidence type="ECO:0000256" key="2">
    <source>
        <dbReference type="ARBA" id="ARBA00022692"/>
    </source>
</evidence>
<dbReference type="RefSeq" id="XP_013399649.1">
    <property type="nucleotide sequence ID" value="XM_013544195.1"/>
</dbReference>
<dbReference type="PANTHER" id="PTHR24064">
    <property type="entry name" value="SOLUTE CARRIER FAMILY 22 MEMBER"/>
    <property type="match status" value="1"/>
</dbReference>
<feature type="transmembrane region" description="Helical" evidence="5">
    <location>
        <begin position="278"/>
        <end position="296"/>
    </location>
</feature>
<evidence type="ECO:0000259" key="6">
    <source>
        <dbReference type="PROSITE" id="PS50850"/>
    </source>
</evidence>
<evidence type="ECO:0000313" key="8">
    <source>
        <dbReference type="RefSeq" id="XP_013399648.1"/>
    </source>
</evidence>
<evidence type="ECO:0000256" key="1">
    <source>
        <dbReference type="ARBA" id="ARBA00004141"/>
    </source>
</evidence>
<proteinExistence type="predicted"/>
<feature type="transmembrane region" description="Helical" evidence="5">
    <location>
        <begin position="216"/>
        <end position="237"/>
    </location>
</feature>
<feature type="transmembrane region" description="Helical" evidence="5">
    <location>
        <begin position="192"/>
        <end position="210"/>
    </location>
</feature>
<dbReference type="AlphaFoldDB" id="A0A1S3INJ6"/>
<evidence type="ECO:0000256" key="4">
    <source>
        <dbReference type="ARBA" id="ARBA00023136"/>
    </source>
</evidence>
<dbReference type="OrthoDB" id="10021984at2759"/>
<dbReference type="PROSITE" id="PS50850">
    <property type="entry name" value="MFS"/>
    <property type="match status" value="1"/>
</dbReference>
<feature type="transmembrane region" description="Helical" evidence="5">
    <location>
        <begin position="391"/>
        <end position="412"/>
    </location>
</feature>
<evidence type="ECO:0000313" key="11">
    <source>
        <dbReference type="RefSeq" id="XP_013399651.1"/>
    </source>
</evidence>
<feature type="transmembrane region" description="Helical" evidence="5">
    <location>
        <begin position="507"/>
        <end position="527"/>
    </location>
</feature>
<keyword evidence="4 5" id="KW-0472">Membrane</keyword>
<organism evidence="7 8">
    <name type="scientific">Lingula anatina</name>
    <name type="common">Brachiopod</name>
    <name type="synonym">Lingula unguis</name>
    <dbReference type="NCBI Taxonomy" id="7574"/>
    <lineage>
        <taxon>Eukaryota</taxon>
        <taxon>Metazoa</taxon>
        <taxon>Spiralia</taxon>
        <taxon>Lophotrochozoa</taxon>
        <taxon>Brachiopoda</taxon>
        <taxon>Linguliformea</taxon>
        <taxon>Lingulata</taxon>
        <taxon>Lingulida</taxon>
        <taxon>Linguloidea</taxon>
        <taxon>Lingulidae</taxon>
        <taxon>Lingula</taxon>
    </lineage>
</organism>
<keyword evidence="7" id="KW-1185">Reference proteome</keyword>
<comment type="subcellular location">
    <subcellularLocation>
        <location evidence="1">Membrane</location>
        <topology evidence="1">Multi-pass membrane protein</topology>
    </subcellularLocation>
</comment>
<dbReference type="InterPro" id="IPR036259">
    <property type="entry name" value="MFS_trans_sf"/>
</dbReference>
<dbReference type="GO" id="GO:0016020">
    <property type="term" value="C:membrane"/>
    <property type="evidence" value="ECO:0007669"/>
    <property type="project" value="UniProtKB-SubCell"/>
</dbReference>
<feature type="transmembrane region" description="Helical" evidence="5">
    <location>
        <begin position="249"/>
        <end position="272"/>
    </location>
</feature>
<feature type="domain" description="Major facilitator superfamily (MFS) profile" evidence="6">
    <location>
        <begin position="112"/>
        <end position="532"/>
    </location>
</feature>
<dbReference type="CDD" id="cd17317">
    <property type="entry name" value="MFS_SLC22"/>
    <property type="match status" value="1"/>
</dbReference>
<name>A0A1S3INJ6_LINAN</name>
<dbReference type="Proteomes" id="UP000085678">
    <property type="component" value="Unplaced"/>
</dbReference>
<evidence type="ECO:0000256" key="3">
    <source>
        <dbReference type="ARBA" id="ARBA00022989"/>
    </source>
</evidence>
<dbReference type="RefSeq" id="XP_013399650.1">
    <property type="nucleotide sequence ID" value="XM_013544196.1"/>
</dbReference>
<dbReference type="InterPro" id="IPR020846">
    <property type="entry name" value="MFS_dom"/>
</dbReference>
<evidence type="ECO:0000313" key="10">
    <source>
        <dbReference type="RefSeq" id="XP_013399650.1"/>
    </source>
</evidence>
<dbReference type="Gene3D" id="1.20.1250.20">
    <property type="entry name" value="MFS general substrate transporter like domains"/>
    <property type="match status" value="1"/>
</dbReference>
<dbReference type="InterPro" id="IPR005829">
    <property type="entry name" value="Sugar_transporter_CS"/>
</dbReference>
<dbReference type="RefSeq" id="XP_013399648.1">
    <property type="nucleotide sequence ID" value="XM_013544194.1"/>
</dbReference>
<reference evidence="8 9" key="1">
    <citation type="submission" date="2025-04" db="UniProtKB">
        <authorList>
            <consortium name="RefSeq"/>
        </authorList>
    </citation>
    <scope>IDENTIFICATION</scope>
    <source>
        <tissue evidence="8 9">Gonads</tissue>
    </source>
</reference>
<dbReference type="GO" id="GO:0022857">
    <property type="term" value="F:transmembrane transporter activity"/>
    <property type="evidence" value="ECO:0007669"/>
    <property type="project" value="InterPro"/>
</dbReference>
<feature type="transmembrane region" description="Helical" evidence="5">
    <location>
        <begin position="444"/>
        <end position="467"/>
    </location>
</feature>
<feature type="transmembrane region" description="Helical" evidence="5">
    <location>
        <begin position="419"/>
        <end position="438"/>
    </location>
</feature>
<dbReference type="InterPro" id="IPR005828">
    <property type="entry name" value="MFS_sugar_transport-like"/>
</dbReference>
<feature type="transmembrane region" description="Helical" evidence="5">
    <location>
        <begin position="479"/>
        <end position="501"/>
    </location>
</feature>
<dbReference type="SUPFAM" id="SSF103473">
    <property type="entry name" value="MFS general substrate transporter"/>
    <property type="match status" value="1"/>
</dbReference>
<accession>A0A1S3INJ6</accession>
<evidence type="ECO:0000313" key="9">
    <source>
        <dbReference type="RefSeq" id="XP_013399649.1"/>
    </source>
</evidence>
<sequence length="562" mass="62450">MHFDDLLKTLGEFGTFQKRRYALICILGFQSVMAMLGIVFFGAQMDHYCKVPAHYIDWVTQAYGNVSHEELLNIAIPRNKDGEREQCILYRYDNDTRLEAIYSIADGQNITSDFSHSFGALHLERSNITTKPCPEGRIYSQEQFKSTLVSEFDLSCGNAWQLSTCKSALFAGKLFALLLSGVISDRFGRRHVFLFGQFFVAATGISMAFAPDMLSFSVLYVLQGSCDALVYLTIYTLGMELVGTSKRRMAGLIIGMFFGLGHTLLALEAYLVRNWRHLALVANSPAVFFTLFWLVLPESVRWLLAQGRHEEAKAIITRVAAVNKVTLDPDVLDEFLLTGDQEKRVTHTPVDLLKTLNRAKVTLNLAFLWLVNSLVYFGLSYGTQDLGGSLFLNFALMGLADIPGQFLALFILDTIGRRKILLIFMVIGGLACIIAVLIPKDLQWLTITLALLGKMAISTTFAVIYMVTSEIYPTVIRHVSLSFHSSIGRLGGLLAPQILLLETVYKPLPFIVIGLCSVTAGGLAMLLPETLGKPLSQTMAAFDTVINGRLVSKCTFNRFSLY</sequence>
<gene>
    <name evidence="8 9 10 11" type="primary">LOC106165836</name>
</gene>
<dbReference type="PROSITE" id="PS00216">
    <property type="entry name" value="SUGAR_TRANSPORT_1"/>
    <property type="match status" value="1"/>
</dbReference>
<protein>
    <submittedName>
        <fullName evidence="8 9">Organic cation transporter protein</fullName>
    </submittedName>
</protein>
<dbReference type="RefSeq" id="XP_013399651.1">
    <property type="nucleotide sequence ID" value="XM_013544197.1"/>
</dbReference>
<dbReference type="GeneID" id="106165836"/>
<dbReference type="KEGG" id="lak:106165836"/>
<keyword evidence="3 5" id="KW-1133">Transmembrane helix</keyword>
<keyword evidence="2 5" id="KW-0812">Transmembrane</keyword>